<dbReference type="InterPro" id="IPR025799">
    <property type="entry name" value="Arg_MeTrfase"/>
</dbReference>
<name>A0ABR0D2T4_9LAMI</name>
<keyword evidence="3 6" id="KW-0949">S-adenosyl-L-methionine</keyword>
<evidence type="ECO:0000256" key="2">
    <source>
        <dbReference type="ARBA" id="ARBA00022679"/>
    </source>
</evidence>
<dbReference type="EMBL" id="JAYDYQ010002534">
    <property type="protein sequence ID" value="KAK4483604.1"/>
    <property type="molecule type" value="Genomic_DNA"/>
</dbReference>
<proteinExistence type="inferred from homology"/>
<dbReference type="EC" id="2.1.1.-" evidence="5"/>
<keyword evidence="2 6" id="KW-0808">Transferase</keyword>
<sequence>MLSLLKPLFSAFPPRSAAATAAVRSMSSSALHNTQRMFQLKFDPLTGKSEWVVIEEEEEEDDGKPNTQKALLANTSYLDMLNDTHRNKAFRAAIEKTVTKPCHVLDIGAGTGLLSMMAARAMGLADSKATSGSNGMVTACESYLPMVKLMRKVLRANGMDGKIRVINKRSDELEVGTDILSRADVLVSEILDSELLGEGLIPTLQHAHDKLLVENPQTVPYRATTYAQLVECTYFWEMHDLVNKEAKASDNIHLVPSGMADLLCVQQKQYAMHCDAFKEEIKLLSEPFKVFDFDFWRRPDSSRETELHIKATNDGTVHAIISWWVLQLDSEGTIFYSTSPKWISCPDVNELKSPSSISGNWCDHWKQSVWLSPSSGFSVSKDEDVRLHAVHTETSISYELKTSQPKKEVDHFDLCTRDFQILLSPERNALYGDSGWRCLMLNAIKNTLRQNVSPLCLVADDSIFLTVAVASLSKSSHVIPLFPGLGKKGIQYLQTVAAANNYSMDQIEFIKKRDLQLTLPDCNQRKINLFVAEPFYSGNESVLPWQNLRFWKDRTLLQSILSEDVQIMPGKGLLKACAMYLPDLWRSRCSLKEVEGFDHSMVNTTLGACGDLPVTEDSPFLPFFIWQCGETKILSEITTILEFDFSKPMSPCSGKAEFKFRESGMCHGFVLWIDWVLDVEDNAVLQTGPDKRQWKQGVKLLGKPVEIRGGDFSSTEIEACFDPTIGDLILRHDFS</sequence>
<dbReference type="InterPro" id="IPR029063">
    <property type="entry name" value="SAM-dependent_MTases_sf"/>
</dbReference>
<comment type="function">
    <text evidence="5">Arginine methyltransferase that can both catalyze the formation of omega-N monomethylarginine (MMA) and symmetrical dimethylarginine (sDMA).</text>
</comment>
<dbReference type="PANTHER" id="PTHR11006">
    <property type="entry name" value="PROTEIN ARGININE N-METHYLTRANSFERASE"/>
    <property type="match status" value="1"/>
</dbReference>
<keyword evidence="9" id="KW-1185">Reference proteome</keyword>
<dbReference type="Gene3D" id="3.40.50.150">
    <property type="entry name" value="Vaccinia Virus protein VP39"/>
    <property type="match status" value="2"/>
</dbReference>
<evidence type="ECO:0000256" key="1">
    <source>
        <dbReference type="ARBA" id="ARBA00022603"/>
    </source>
</evidence>
<keyword evidence="4" id="KW-0677">Repeat</keyword>
<evidence type="ECO:0000256" key="4">
    <source>
        <dbReference type="ARBA" id="ARBA00022737"/>
    </source>
</evidence>
<dbReference type="InterPro" id="IPR014644">
    <property type="entry name" value="MeTrfase_PRMT7"/>
</dbReference>
<organism evidence="8 9">
    <name type="scientific">Penstemon davidsonii</name>
    <dbReference type="NCBI Taxonomy" id="160366"/>
    <lineage>
        <taxon>Eukaryota</taxon>
        <taxon>Viridiplantae</taxon>
        <taxon>Streptophyta</taxon>
        <taxon>Embryophyta</taxon>
        <taxon>Tracheophyta</taxon>
        <taxon>Spermatophyta</taxon>
        <taxon>Magnoliopsida</taxon>
        <taxon>eudicotyledons</taxon>
        <taxon>Gunneridae</taxon>
        <taxon>Pentapetalae</taxon>
        <taxon>asterids</taxon>
        <taxon>lamiids</taxon>
        <taxon>Lamiales</taxon>
        <taxon>Plantaginaceae</taxon>
        <taxon>Cheloneae</taxon>
        <taxon>Penstemon</taxon>
    </lineage>
</organism>
<comment type="similarity">
    <text evidence="5">Belongs to the class I-like SAM-binding methyltransferase superfamily. Protein arginine N-methyltransferase family. PRMT7 subfamily.</text>
</comment>
<dbReference type="InterPro" id="IPR055135">
    <property type="entry name" value="PRMT_dom"/>
</dbReference>
<evidence type="ECO:0000256" key="3">
    <source>
        <dbReference type="ARBA" id="ARBA00022691"/>
    </source>
</evidence>
<dbReference type="PROSITE" id="PS51678">
    <property type="entry name" value="SAM_MT_PRMT"/>
    <property type="match status" value="2"/>
</dbReference>
<dbReference type="Proteomes" id="UP001291926">
    <property type="component" value="Unassembled WGS sequence"/>
</dbReference>
<dbReference type="PANTHER" id="PTHR11006:SF4">
    <property type="entry name" value="PROTEIN ARGININE N-METHYLTRANSFERASE 7"/>
    <property type="match status" value="1"/>
</dbReference>
<accession>A0ABR0D2T4</accession>
<evidence type="ECO:0000259" key="7">
    <source>
        <dbReference type="Pfam" id="PF22528"/>
    </source>
</evidence>
<feature type="domain" description="Protein arginine N-methyltransferase" evidence="7">
    <location>
        <begin position="280"/>
        <end position="389"/>
    </location>
</feature>
<dbReference type="Gene3D" id="2.70.160.11">
    <property type="entry name" value="Hnrnp arginine n-methyltransferase1"/>
    <property type="match status" value="2"/>
</dbReference>
<keyword evidence="1 6" id="KW-0489">Methyltransferase</keyword>
<protein>
    <recommendedName>
        <fullName evidence="5">Protein arginine N-methyltransferase</fullName>
        <ecNumber evidence="5">2.1.1.-</ecNumber>
    </recommendedName>
</protein>
<evidence type="ECO:0000256" key="5">
    <source>
        <dbReference type="PIRNR" id="PIRNR036946"/>
    </source>
</evidence>
<evidence type="ECO:0000313" key="8">
    <source>
        <dbReference type="EMBL" id="KAK4483604.1"/>
    </source>
</evidence>
<dbReference type="Pfam" id="PF22528">
    <property type="entry name" value="PRMT_C"/>
    <property type="match status" value="1"/>
</dbReference>
<gene>
    <name evidence="8" type="ORF">RD792_010803</name>
</gene>
<reference evidence="8 9" key="1">
    <citation type="journal article" date="2023" name="bioRxiv">
        <title>Genome report: Whole genome sequence and annotation of Penstemon davidsonii.</title>
        <authorList>
            <person name="Ostevik K.L."/>
            <person name="Alabady M."/>
            <person name="Zhang M."/>
            <person name="Rausher M.D."/>
        </authorList>
    </citation>
    <scope>NUCLEOTIDE SEQUENCE [LARGE SCALE GENOMIC DNA]</scope>
    <source>
        <strain evidence="8">DNT005</strain>
        <tissue evidence="8">Whole leaf</tissue>
    </source>
</reference>
<evidence type="ECO:0000256" key="6">
    <source>
        <dbReference type="PROSITE-ProRule" id="PRU01015"/>
    </source>
</evidence>
<comment type="caution">
    <text evidence="8">The sequence shown here is derived from an EMBL/GenBank/DDBJ whole genome shotgun (WGS) entry which is preliminary data.</text>
</comment>
<dbReference type="SUPFAM" id="SSF53335">
    <property type="entry name" value="S-adenosyl-L-methionine-dependent methyltransferases"/>
    <property type="match status" value="2"/>
</dbReference>
<dbReference type="PIRSF" id="PIRSF036946">
    <property type="entry name" value="Arg_N-mtase"/>
    <property type="match status" value="1"/>
</dbReference>
<evidence type="ECO:0000313" key="9">
    <source>
        <dbReference type="Proteomes" id="UP001291926"/>
    </source>
</evidence>